<organism evidence="3 4">
    <name type="scientific">Candidatus Merdimorpha stercoravium</name>
    <dbReference type="NCBI Taxonomy" id="2840863"/>
    <lineage>
        <taxon>Bacteria</taxon>
        <taxon>Pseudomonadati</taxon>
        <taxon>Bacteroidota</taxon>
        <taxon>Flavobacteriia</taxon>
        <taxon>Flavobacteriales</taxon>
        <taxon>Candidatus Merdimorpha</taxon>
    </lineage>
</organism>
<feature type="domain" description="DUF6852" evidence="2">
    <location>
        <begin position="51"/>
        <end position="120"/>
    </location>
</feature>
<sequence>MKLKGIIAISGKPGLYKILSHTKNGVIVESVPEGKRTMASLNSSMSSLNDISMYTQSEELALREIMRRIAEKEDNGPAPDAKASSDAQLKEYFEAIVPDYDRERVYPSHIRKLFHWYNLLQGASLVSKEKEDPEEQAAAQ</sequence>
<dbReference type="InterPro" id="IPR049280">
    <property type="entry name" value="DUF6852"/>
</dbReference>
<dbReference type="Gene3D" id="1.10.10.1650">
    <property type="match status" value="1"/>
</dbReference>
<gene>
    <name evidence="3" type="ORF">IAC44_05940</name>
</gene>
<dbReference type="Pfam" id="PF21186">
    <property type="entry name" value="DUF6852"/>
    <property type="match status" value="1"/>
</dbReference>
<evidence type="ECO:0000313" key="3">
    <source>
        <dbReference type="EMBL" id="HIT98364.1"/>
    </source>
</evidence>
<feature type="domain" description="DUF5606" evidence="1">
    <location>
        <begin position="3"/>
        <end position="48"/>
    </location>
</feature>
<protein>
    <submittedName>
        <fullName evidence="3">DUF5606 domain-containing protein</fullName>
    </submittedName>
</protein>
<reference evidence="3" key="2">
    <citation type="journal article" date="2021" name="PeerJ">
        <title>Extensive microbial diversity within the chicken gut microbiome revealed by metagenomics and culture.</title>
        <authorList>
            <person name="Gilroy R."/>
            <person name="Ravi A."/>
            <person name="Getino M."/>
            <person name="Pursley I."/>
            <person name="Horton D.L."/>
            <person name="Alikhan N.F."/>
            <person name="Baker D."/>
            <person name="Gharbi K."/>
            <person name="Hall N."/>
            <person name="Watson M."/>
            <person name="Adriaenssens E.M."/>
            <person name="Foster-Nyarko E."/>
            <person name="Jarju S."/>
            <person name="Secka A."/>
            <person name="Antonio M."/>
            <person name="Oren A."/>
            <person name="Chaudhuri R.R."/>
            <person name="La Ragione R."/>
            <person name="Hildebrand F."/>
            <person name="Pallen M.J."/>
        </authorList>
    </citation>
    <scope>NUCLEOTIDE SEQUENCE</scope>
    <source>
        <strain evidence="3">1383</strain>
    </source>
</reference>
<dbReference type="InterPro" id="IPR041218">
    <property type="entry name" value="DUF5606"/>
</dbReference>
<accession>A0A9D1HB58</accession>
<evidence type="ECO:0000313" key="4">
    <source>
        <dbReference type="Proteomes" id="UP000824161"/>
    </source>
</evidence>
<dbReference type="Pfam" id="PF18347">
    <property type="entry name" value="DUF5606"/>
    <property type="match status" value="1"/>
</dbReference>
<dbReference type="EMBL" id="DVLY01000148">
    <property type="protein sequence ID" value="HIT98364.1"/>
    <property type="molecule type" value="Genomic_DNA"/>
</dbReference>
<dbReference type="InterPro" id="IPR049282">
    <property type="entry name" value="BVU_3817_N_sf"/>
</dbReference>
<evidence type="ECO:0000259" key="2">
    <source>
        <dbReference type="Pfam" id="PF21186"/>
    </source>
</evidence>
<reference evidence="3" key="1">
    <citation type="submission" date="2020-10" db="EMBL/GenBank/DDBJ databases">
        <authorList>
            <person name="Gilroy R."/>
        </authorList>
    </citation>
    <scope>NUCLEOTIDE SEQUENCE</scope>
    <source>
        <strain evidence="3">1383</strain>
    </source>
</reference>
<dbReference type="AlphaFoldDB" id="A0A9D1HB58"/>
<name>A0A9D1HB58_9FLAO</name>
<comment type="caution">
    <text evidence="3">The sequence shown here is derived from an EMBL/GenBank/DDBJ whole genome shotgun (WGS) entry which is preliminary data.</text>
</comment>
<dbReference type="InterPro" id="IPR049281">
    <property type="entry name" value="BVU_3817-like_C_sf"/>
</dbReference>
<dbReference type="Proteomes" id="UP000824161">
    <property type="component" value="Unassembled WGS sequence"/>
</dbReference>
<dbReference type="Gene3D" id="2.30.30.730">
    <property type="match status" value="1"/>
</dbReference>
<proteinExistence type="predicted"/>
<evidence type="ECO:0000259" key="1">
    <source>
        <dbReference type="Pfam" id="PF18347"/>
    </source>
</evidence>